<sequence>MTVDDGGGSDEEDDAVVDARTERRERANPLAELRALRRTFGDSLLKFIFSVMFGLKGALMQLIGTSALPYAQQYLKFTAVQMQRYSIVAMFPWTVKPVMGMVSDLFPIGGYHKRYYIVGASAIGFAAICYLAGTEMRPGMGISYVIALVAINTQVATADLLTEGAYTERMREKPKRSSDMVSFVWLCITLGSIFSTACSFFSIKYKDYRSMMFIAVPLSAQALYTSFAGWLPEKKVGSSEESESKDAESALETGKKEYGEALWRENWRVFTLSIFMALMCLLIAGVQFFELENKYVDLIITVSITVILSICIYAALPRPVANVTFFLFLTSVTSVSFGSAMSYWFTVGNKCNPGGPQFDYLFFSVYTAIIARVCTGIGVYLFQVFFSNANVRFTFWMSAILSSFASLGDYAMVKRWNLDWGIPDKTFYLVGDTILEPMVGMMAAMPSVVLMSKMCPKNMEATMFAILASFNNLGSSLSSALGVFAMDYMGIKTDIMKEGIEGSCDFSQLPNLILYFGMLMPLTAIPLTFIFVPNINMQDTVNLETGRPENDESNSERAPLLAK</sequence>
<evidence type="ECO:0000313" key="9">
    <source>
        <dbReference type="EMBL" id="CAL54718.1"/>
    </source>
</evidence>
<keyword evidence="6 8" id="KW-0472">Membrane</keyword>
<evidence type="ECO:0000313" key="10">
    <source>
        <dbReference type="EMBL" id="OUS47193.1"/>
    </source>
</evidence>
<evidence type="ECO:0000256" key="8">
    <source>
        <dbReference type="SAM" id="Phobius"/>
    </source>
</evidence>
<feature type="region of interest" description="Disordered" evidence="7">
    <location>
        <begin position="543"/>
        <end position="563"/>
    </location>
</feature>
<feature type="transmembrane region" description="Helical" evidence="8">
    <location>
        <begin position="44"/>
        <end position="64"/>
    </location>
</feature>
<evidence type="ECO:0000256" key="5">
    <source>
        <dbReference type="ARBA" id="ARBA00022989"/>
    </source>
</evidence>
<feature type="transmembrane region" description="Helical" evidence="8">
    <location>
        <begin position="464"/>
        <end position="486"/>
    </location>
</feature>
<reference evidence="10" key="3">
    <citation type="submission" date="2017-04" db="EMBL/GenBank/DDBJ databases">
        <title>Population genomics of picophytoplankton unveils novel chromosome hypervariability.</title>
        <authorList>
            <consortium name="DOE Joint Genome Institute"/>
            <person name="Blanc-Mathieu R."/>
            <person name="Krasovec M."/>
            <person name="Hebrard M."/>
            <person name="Yau S."/>
            <person name="Desgranges E."/>
            <person name="Martin J."/>
            <person name="Schackwitz W."/>
            <person name="Kuo A."/>
            <person name="Salin G."/>
            <person name="Donnadieu C."/>
            <person name="Desdevises Y."/>
            <person name="Sanchez-Ferandin S."/>
            <person name="Moreau H."/>
            <person name="Rivals E."/>
            <person name="Grigoriev I.V."/>
            <person name="Grimsley N."/>
            <person name="Eyre-Walker A."/>
            <person name="Piganeau G."/>
        </authorList>
    </citation>
    <scope>NUCLEOTIDE SEQUENCE [LARGE SCALE GENOMIC DNA]</scope>
    <source>
        <strain evidence="10">RCC 1115</strain>
    </source>
</reference>
<accession>A0A454Y5K0</accession>
<dbReference type="EMBL" id="KZ155778">
    <property type="protein sequence ID" value="OUS47193.1"/>
    <property type="molecule type" value="Genomic_DNA"/>
</dbReference>
<dbReference type="InParanoid" id="Q014G1"/>
<evidence type="ECO:0000256" key="2">
    <source>
        <dbReference type="ARBA" id="ARBA00007015"/>
    </source>
</evidence>
<reference evidence="9 11" key="1">
    <citation type="journal article" date="2006" name="Proc. Natl. Acad. Sci. U.S.A.">
        <title>Genome analysis of the smallest free-living eukaryote Ostreococcus tauri unveils many unique features.</title>
        <authorList>
            <person name="Derelle E."/>
            <person name="Ferraz C."/>
            <person name="Rombauts S."/>
            <person name="Rouze P."/>
            <person name="Worden A.Z."/>
            <person name="Robbens S."/>
            <person name="Partensky F."/>
            <person name="Degroeve S."/>
            <person name="Echeynie S."/>
            <person name="Cooke R."/>
            <person name="Saeys Y."/>
            <person name="Wuyts J."/>
            <person name="Jabbari K."/>
            <person name="Bowler C."/>
            <person name="Panaud O."/>
            <person name="Piegu B."/>
            <person name="Ball S.G."/>
            <person name="Ral J.-P."/>
            <person name="Bouget F.-Y."/>
            <person name="Piganeau G."/>
            <person name="De Baets B."/>
            <person name="Picard A."/>
            <person name="Delseny M."/>
            <person name="Demaille J."/>
            <person name="Van de Peer Y."/>
            <person name="Moreau H."/>
        </authorList>
    </citation>
    <scope>NUCLEOTIDE SEQUENCE [LARGE SCALE GENOMIC DNA]</scope>
    <source>
        <strain evidence="9 11">OTTH0595</strain>
    </source>
</reference>
<dbReference type="GO" id="GO:0016020">
    <property type="term" value="C:membrane"/>
    <property type="evidence" value="ECO:0007669"/>
    <property type="project" value="UniProtKB-SubCell"/>
</dbReference>
<keyword evidence="5 8" id="KW-1133">Transmembrane helix</keyword>
<dbReference type="InterPro" id="IPR004324">
    <property type="entry name" value="FBT"/>
</dbReference>
<dbReference type="Proteomes" id="UP000195557">
    <property type="component" value="Unassembled WGS sequence"/>
</dbReference>
<feature type="transmembrane region" description="Helical" evidence="8">
    <location>
        <begin position="365"/>
        <end position="386"/>
    </location>
</feature>
<comment type="similarity">
    <text evidence="2">Belongs to the major facilitator superfamily. Folate-biopterin transporter (TC 2.A.71) family.</text>
</comment>
<dbReference type="KEGG" id="ota:OT_ostta07g04560"/>
<feature type="transmembrane region" description="Helical" evidence="8">
    <location>
        <begin position="115"/>
        <end position="133"/>
    </location>
</feature>
<keyword evidence="4 8" id="KW-0812">Transmembrane</keyword>
<dbReference type="PANTHER" id="PTHR31585">
    <property type="entry name" value="FOLATE-BIOPTERIN TRANSPORTER 1, CHLOROPLASTIC"/>
    <property type="match status" value="1"/>
</dbReference>
<dbReference type="Gene3D" id="1.20.1250.20">
    <property type="entry name" value="MFS general substrate transporter like domains"/>
    <property type="match status" value="1"/>
</dbReference>
<gene>
    <name evidence="10" type="ORF">BE221DRAFT_190701</name>
    <name evidence="9" type="ORF">OT_ostta07g04560</name>
</gene>
<evidence type="ECO:0000256" key="3">
    <source>
        <dbReference type="ARBA" id="ARBA00022448"/>
    </source>
</evidence>
<proteinExistence type="inferred from homology"/>
<dbReference type="SUPFAM" id="SSF103473">
    <property type="entry name" value="MFS general substrate transporter"/>
    <property type="match status" value="2"/>
</dbReference>
<feature type="transmembrane region" description="Helical" evidence="8">
    <location>
        <begin position="393"/>
        <end position="413"/>
    </location>
</feature>
<evidence type="ECO:0000256" key="7">
    <source>
        <dbReference type="SAM" id="MobiDB-lite"/>
    </source>
</evidence>
<accession>Q014G1</accession>
<dbReference type="PANTHER" id="PTHR31585:SF51">
    <property type="entry name" value="TRANSPORTER, PUTATIVE-RELATED"/>
    <property type="match status" value="1"/>
</dbReference>
<feature type="transmembrane region" description="Helical" evidence="8">
    <location>
        <begin position="323"/>
        <end position="345"/>
    </location>
</feature>
<dbReference type="Proteomes" id="UP000009170">
    <property type="component" value="Unassembled WGS sequence"/>
</dbReference>
<dbReference type="Pfam" id="PF03092">
    <property type="entry name" value="BT1"/>
    <property type="match status" value="1"/>
</dbReference>
<dbReference type="RefSeq" id="XP_003080551.1">
    <property type="nucleotide sequence ID" value="XM_003080503.1"/>
</dbReference>
<feature type="transmembrane region" description="Helical" evidence="8">
    <location>
        <begin position="139"/>
        <end position="162"/>
    </location>
</feature>
<evidence type="ECO:0000313" key="11">
    <source>
        <dbReference type="Proteomes" id="UP000009170"/>
    </source>
</evidence>
<dbReference type="OMA" id="AVYINIA"/>
<feature type="transmembrane region" description="Helical" evidence="8">
    <location>
        <begin position="295"/>
        <end position="316"/>
    </location>
</feature>
<dbReference type="OrthoDB" id="754047at2759"/>
<reference evidence="9" key="2">
    <citation type="journal article" date="2014" name="BMC Genomics">
        <title>An improved genome of the model marine alga Ostreococcus tauri unfolds by assessing Illumina de novo assemblies.</title>
        <authorList>
            <person name="Blanc-Mathieu R."/>
            <person name="Verhelst B."/>
            <person name="Derelle E."/>
            <person name="Rombauts S."/>
            <person name="Bouget F.Y."/>
            <person name="Carre I."/>
            <person name="Chateau A."/>
            <person name="Eyre-Walker A."/>
            <person name="Grimsley N."/>
            <person name="Moreau H."/>
            <person name="Piegu B."/>
            <person name="Rivals E."/>
            <person name="Schackwitz W."/>
            <person name="Van de Peer Y."/>
            <person name="Piganeau G."/>
        </authorList>
    </citation>
    <scope>NUCLEOTIDE SEQUENCE</scope>
    <source>
        <strain evidence="9">RCC4221</strain>
    </source>
</reference>
<feature type="transmembrane region" description="Helical" evidence="8">
    <location>
        <begin position="183"/>
        <end position="205"/>
    </location>
</feature>
<dbReference type="GeneID" id="9836954"/>
<keyword evidence="11" id="KW-1185">Reference proteome</keyword>
<evidence type="ECO:0000256" key="1">
    <source>
        <dbReference type="ARBA" id="ARBA00004141"/>
    </source>
</evidence>
<evidence type="ECO:0000256" key="6">
    <source>
        <dbReference type="ARBA" id="ARBA00023136"/>
    </source>
</evidence>
<dbReference type="InterPro" id="IPR036259">
    <property type="entry name" value="MFS_trans_sf"/>
</dbReference>
<feature type="transmembrane region" description="Helical" evidence="8">
    <location>
        <begin position="433"/>
        <end position="452"/>
    </location>
</feature>
<dbReference type="EMBL" id="CAID01000007">
    <property type="protein sequence ID" value="CAL54718.1"/>
    <property type="molecule type" value="Genomic_DNA"/>
</dbReference>
<dbReference type="InterPro" id="IPR039309">
    <property type="entry name" value="BT1"/>
</dbReference>
<feature type="transmembrane region" description="Helical" evidence="8">
    <location>
        <begin position="512"/>
        <end position="532"/>
    </location>
</feature>
<evidence type="ECO:0000256" key="4">
    <source>
        <dbReference type="ARBA" id="ARBA00022692"/>
    </source>
</evidence>
<protein>
    <submittedName>
        <fullName evidence="9">Biopterin transport-related protein BT1</fullName>
    </submittedName>
    <submittedName>
        <fullName evidence="10">Putative pteridine transporter</fullName>
    </submittedName>
</protein>
<feature type="compositionally biased region" description="Acidic residues" evidence="7">
    <location>
        <begin position="7"/>
        <end position="16"/>
    </location>
</feature>
<name>Q014G1_OSTTA</name>
<organism evidence="9 11">
    <name type="scientific">Ostreococcus tauri</name>
    <name type="common">Marine green alga</name>
    <dbReference type="NCBI Taxonomy" id="70448"/>
    <lineage>
        <taxon>Eukaryota</taxon>
        <taxon>Viridiplantae</taxon>
        <taxon>Chlorophyta</taxon>
        <taxon>Mamiellophyceae</taxon>
        <taxon>Mamiellales</taxon>
        <taxon>Bathycoccaceae</taxon>
        <taxon>Ostreococcus</taxon>
    </lineage>
</organism>
<feature type="region of interest" description="Disordered" evidence="7">
    <location>
        <begin position="1"/>
        <end position="23"/>
    </location>
</feature>
<comment type="subcellular location">
    <subcellularLocation>
        <location evidence="1">Membrane</location>
        <topology evidence="1">Multi-pass membrane protein</topology>
    </subcellularLocation>
</comment>
<feature type="transmembrane region" description="Helical" evidence="8">
    <location>
        <begin position="269"/>
        <end position="289"/>
    </location>
</feature>
<keyword evidence="3" id="KW-0813">Transport</keyword>
<dbReference type="AlphaFoldDB" id="Q014G1"/>
<dbReference type="STRING" id="70448.Q014G1"/>
<accession>A0A1Y5IGI3</accession>
<dbReference type="NCBIfam" id="TIGR00788">
    <property type="entry name" value="fbt"/>
    <property type="match status" value="1"/>
</dbReference>